<keyword evidence="8" id="KW-0472">Membrane</keyword>
<evidence type="ECO:0000256" key="7">
    <source>
        <dbReference type="ARBA" id="ARBA00022927"/>
    </source>
</evidence>
<keyword evidence="3 10" id="KW-0813">Transport</keyword>
<dbReference type="Pfam" id="PF21305">
    <property type="entry name" value="type_II_gspD_N0"/>
    <property type="match status" value="1"/>
</dbReference>
<dbReference type="InterPro" id="IPR005644">
    <property type="entry name" value="NolW-like"/>
</dbReference>
<evidence type="ECO:0000259" key="11">
    <source>
        <dbReference type="Pfam" id="PF00263"/>
    </source>
</evidence>
<dbReference type="InterPro" id="IPR050810">
    <property type="entry name" value="Bact_Secretion_Sys_Channel"/>
</dbReference>
<keyword evidence="7" id="KW-0653">Protein transport</keyword>
<proteinExistence type="inferred from homology"/>
<name>A0ABU0JJ71_9HYPH</name>
<keyword evidence="4" id="KW-1134">Transmembrane beta strand</keyword>
<dbReference type="PANTHER" id="PTHR30332">
    <property type="entry name" value="PROBABLE GENERAL SECRETION PATHWAY PROTEIN D"/>
    <property type="match status" value="1"/>
</dbReference>
<dbReference type="PRINTS" id="PR00811">
    <property type="entry name" value="BCTERIALGSPD"/>
</dbReference>
<dbReference type="InterPro" id="IPR038591">
    <property type="entry name" value="NolW-like_sf"/>
</dbReference>
<evidence type="ECO:0000256" key="1">
    <source>
        <dbReference type="ARBA" id="ARBA00004442"/>
    </source>
</evidence>
<sequence>MRRIFSALVASAVLCGCAQTEGALDSARPGTRILGDSGFFGTSGKPAEVRPASLGGNVSAPVAGYVEYGSPAAVRAPGSRPIGIEPGGETMTLDFVNADVQDFVRAVFDEILHEPVVIDPNVTGKVTVRTGQPVDRSAAVEIARQMLEMNGASLSREGKVWRIATRAGGPSRPAGAARIVTLRNADGEEVRAALQAFSNGTVAVTALPGGRSLVLSGAPQDVEPLLDLVASLDVDRMRGQSFALLPLREAGAVAVAKDLAQVFAASGRNVQVIPVARMNALLVIANTPGQIQQARQWVARLDRETKSTGRMFVYPVQNRRAADLAGVLRAMFAAGKKDGQGAAEGSAISPAFQVQRTGGGGDAPAAAAPASGQPMNQQALMEAAFRDAGAESVQRAETRIAIQADVATNSLVVTATPEQWRTIAAAISRLDVQPTQVLIEATIAEVQLNDTLRHGVRWYFETGNHSFNLSDLGTGAVTPTYPGGSYVFSVPSARVVLSALEQVTDVEVVSSPALTVLDNQTATLKVGDQVPIATRSSRSVTNPDAPVVNDIELKDTGVILSVTPRVNASGLVQLDISQEVSDVVATTTSDIDSPTIRQRKIDSTVAVGSGAEIVLGGLIGTRREKGDSGIPLLKDIPLLGNAFKSSASAIKNRSELLIILRPTVMGSGTDVAAVTRAVRAGMAGADRALRRN</sequence>
<keyword evidence="5" id="KW-0812">Transmembrane</keyword>
<evidence type="ECO:0000259" key="12">
    <source>
        <dbReference type="Pfam" id="PF03958"/>
    </source>
</evidence>
<evidence type="ECO:0000256" key="9">
    <source>
        <dbReference type="ARBA" id="ARBA00023237"/>
    </source>
</evidence>
<accession>A0ABU0JJ71</accession>
<feature type="domain" description="GspD-like N0" evidence="13">
    <location>
        <begin position="93"/>
        <end position="163"/>
    </location>
</feature>
<protein>
    <submittedName>
        <fullName evidence="14">General secretion pathway protein D</fullName>
    </submittedName>
</protein>
<gene>
    <name evidence="14" type="ORF">QO011_006572</name>
</gene>
<evidence type="ECO:0000259" key="13">
    <source>
        <dbReference type="Pfam" id="PF21305"/>
    </source>
</evidence>
<feature type="domain" description="NolW-like" evidence="12">
    <location>
        <begin position="244"/>
        <end position="304"/>
    </location>
</feature>
<keyword evidence="6" id="KW-0732">Signal</keyword>
<feature type="domain" description="NolW-like" evidence="12">
    <location>
        <begin position="312"/>
        <end position="436"/>
    </location>
</feature>
<dbReference type="PANTHER" id="PTHR30332:SF25">
    <property type="entry name" value="SECRETIN XPSD"/>
    <property type="match status" value="1"/>
</dbReference>
<comment type="subcellular location">
    <subcellularLocation>
        <location evidence="1 10">Cell outer membrane</location>
    </subcellularLocation>
</comment>
<organism evidence="14 15">
    <name type="scientific">Labrys wisconsinensis</name>
    <dbReference type="NCBI Taxonomy" id="425677"/>
    <lineage>
        <taxon>Bacteria</taxon>
        <taxon>Pseudomonadati</taxon>
        <taxon>Pseudomonadota</taxon>
        <taxon>Alphaproteobacteria</taxon>
        <taxon>Hyphomicrobiales</taxon>
        <taxon>Xanthobacteraceae</taxon>
        <taxon>Labrys</taxon>
    </lineage>
</organism>
<dbReference type="InterPro" id="IPR004846">
    <property type="entry name" value="T2SS/T3SS_dom"/>
</dbReference>
<dbReference type="Gene3D" id="3.30.1370.120">
    <property type="match status" value="3"/>
</dbReference>
<evidence type="ECO:0000256" key="8">
    <source>
        <dbReference type="ARBA" id="ARBA00023136"/>
    </source>
</evidence>
<evidence type="ECO:0000256" key="10">
    <source>
        <dbReference type="RuleBase" id="RU004004"/>
    </source>
</evidence>
<evidence type="ECO:0000313" key="15">
    <source>
        <dbReference type="Proteomes" id="UP001242480"/>
    </source>
</evidence>
<comment type="caution">
    <text evidence="14">The sequence shown here is derived from an EMBL/GenBank/DDBJ whole genome shotgun (WGS) entry which is preliminary data.</text>
</comment>
<feature type="domain" description="NolW-like" evidence="12">
    <location>
        <begin position="178"/>
        <end position="237"/>
    </location>
</feature>
<evidence type="ECO:0000256" key="6">
    <source>
        <dbReference type="ARBA" id="ARBA00022729"/>
    </source>
</evidence>
<dbReference type="Pfam" id="PF03958">
    <property type="entry name" value="Secretin_N"/>
    <property type="match status" value="3"/>
</dbReference>
<dbReference type="Gene3D" id="3.55.50.30">
    <property type="match status" value="1"/>
</dbReference>
<evidence type="ECO:0000256" key="4">
    <source>
        <dbReference type="ARBA" id="ARBA00022452"/>
    </source>
</evidence>
<dbReference type="Pfam" id="PF00263">
    <property type="entry name" value="Secretin"/>
    <property type="match status" value="1"/>
</dbReference>
<comment type="similarity">
    <text evidence="2">Belongs to the bacterial secretin family. GSP D subfamily.</text>
</comment>
<keyword evidence="9" id="KW-0998">Cell outer membrane</keyword>
<dbReference type="InterPro" id="IPR049371">
    <property type="entry name" value="GspD-like_N0"/>
</dbReference>
<dbReference type="Proteomes" id="UP001242480">
    <property type="component" value="Unassembled WGS sequence"/>
</dbReference>
<dbReference type="RefSeq" id="WP_307281965.1">
    <property type="nucleotide sequence ID" value="NZ_JAUSVX010000017.1"/>
</dbReference>
<feature type="domain" description="Type II/III secretion system secretin-like" evidence="11">
    <location>
        <begin position="499"/>
        <end position="665"/>
    </location>
</feature>
<dbReference type="EMBL" id="JAUSVX010000017">
    <property type="protein sequence ID" value="MDQ0473536.1"/>
    <property type="molecule type" value="Genomic_DNA"/>
</dbReference>
<reference evidence="14 15" key="1">
    <citation type="submission" date="2023-07" db="EMBL/GenBank/DDBJ databases">
        <title>Genomic Encyclopedia of Type Strains, Phase IV (KMG-IV): sequencing the most valuable type-strain genomes for metagenomic binning, comparative biology and taxonomic classification.</title>
        <authorList>
            <person name="Goeker M."/>
        </authorList>
    </citation>
    <scope>NUCLEOTIDE SEQUENCE [LARGE SCALE GENOMIC DNA]</scope>
    <source>
        <strain evidence="14 15">DSM 19619</strain>
    </source>
</reference>
<evidence type="ECO:0000256" key="3">
    <source>
        <dbReference type="ARBA" id="ARBA00022448"/>
    </source>
</evidence>
<dbReference type="PROSITE" id="PS51257">
    <property type="entry name" value="PROKAR_LIPOPROTEIN"/>
    <property type="match status" value="1"/>
</dbReference>
<evidence type="ECO:0000256" key="2">
    <source>
        <dbReference type="ARBA" id="ARBA00006980"/>
    </source>
</evidence>
<dbReference type="NCBIfam" id="TIGR02517">
    <property type="entry name" value="type_II_gspD"/>
    <property type="match status" value="1"/>
</dbReference>
<keyword evidence="15" id="KW-1185">Reference proteome</keyword>
<dbReference type="InterPro" id="IPR013356">
    <property type="entry name" value="T2SS_GspD"/>
</dbReference>
<dbReference type="InterPro" id="IPR001775">
    <property type="entry name" value="GspD/PilQ"/>
</dbReference>
<evidence type="ECO:0000256" key="5">
    <source>
        <dbReference type="ARBA" id="ARBA00022692"/>
    </source>
</evidence>
<evidence type="ECO:0000313" key="14">
    <source>
        <dbReference type="EMBL" id="MDQ0473536.1"/>
    </source>
</evidence>